<name>A0ABZ2XF28_9RHOO</name>
<accession>A0ABZ2XF28</accession>
<evidence type="ECO:0000256" key="1">
    <source>
        <dbReference type="SAM" id="Coils"/>
    </source>
</evidence>
<gene>
    <name evidence="3" type="ORF">AADV58_11470</name>
</gene>
<organism evidence="3 4">
    <name type="scientific">Azonexus hydrophilus</name>
    <dbReference type="NCBI Taxonomy" id="418702"/>
    <lineage>
        <taxon>Bacteria</taxon>
        <taxon>Pseudomonadati</taxon>
        <taxon>Pseudomonadota</taxon>
        <taxon>Betaproteobacteria</taxon>
        <taxon>Rhodocyclales</taxon>
        <taxon>Azonexaceae</taxon>
        <taxon>Azonexus</taxon>
    </lineage>
</organism>
<evidence type="ECO:0000313" key="4">
    <source>
        <dbReference type="Proteomes" id="UP001479520"/>
    </source>
</evidence>
<feature type="compositionally biased region" description="Basic and acidic residues" evidence="2">
    <location>
        <begin position="65"/>
        <end position="76"/>
    </location>
</feature>
<reference evidence="3 4" key="1">
    <citation type="submission" date="2024-04" db="EMBL/GenBank/DDBJ databases">
        <title>Dissimilatory iodate-reducing microorganisms contribute to the enrichment of iodine in groundwater.</title>
        <authorList>
            <person name="Jiang Z."/>
        </authorList>
    </citation>
    <scope>NUCLEOTIDE SEQUENCE [LARGE SCALE GENOMIC DNA]</scope>
    <source>
        <strain evidence="3 4">NCP973</strain>
    </source>
</reference>
<keyword evidence="1" id="KW-0175">Coiled coil</keyword>
<sequence length="96" mass="10370">MARKSIEAMQQKRAALAQQIKQLDAAIAAEREKQNAAKTKALVAALEARGLLETPLDELLKRLGETQEHAAREQPEARQIPELVSGETGGIDTAAL</sequence>
<dbReference type="Proteomes" id="UP001479520">
    <property type="component" value="Chromosome"/>
</dbReference>
<evidence type="ECO:0000256" key="2">
    <source>
        <dbReference type="SAM" id="MobiDB-lite"/>
    </source>
</evidence>
<protein>
    <recommendedName>
        <fullName evidence="5">DUF4315 family protein</fullName>
    </recommendedName>
</protein>
<keyword evidence="4" id="KW-1185">Reference proteome</keyword>
<proteinExistence type="predicted"/>
<evidence type="ECO:0008006" key="5">
    <source>
        <dbReference type="Google" id="ProtNLM"/>
    </source>
</evidence>
<feature type="coiled-coil region" evidence="1">
    <location>
        <begin position="6"/>
        <end position="49"/>
    </location>
</feature>
<feature type="region of interest" description="Disordered" evidence="2">
    <location>
        <begin position="65"/>
        <end position="96"/>
    </location>
</feature>
<evidence type="ECO:0000313" key="3">
    <source>
        <dbReference type="EMBL" id="WZJ20572.1"/>
    </source>
</evidence>
<dbReference type="RefSeq" id="WP_341743246.1">
    <property type="nucleotide sequence ID" value="NZ_CP151406.1"/>
</dbReference>
<dbReference type="EMBL" id="CP151406">
    <property type="protein sequence ID" value="WZJ20572.1"/>
    <property type="molecule type" value="Genomic_DNA"/>
</dbReference>